<dbReference type="GO" id="GO:0003700">
    <property type="term" value="F:DNA-binding transcription factor activity"/>
    <property type="evidence" value="ECO:0007669"/>
    <property type="project" value="TreeGrafter"/>
</dbReference>
<dbReference type="InterPro" id="IPR009057">
    <property type="entry name" value="Homeodomain-like_sf"/>
</dbReference>
<name>A0A1X7KT82_9MICO</name>
<dbReference type="GO" id="GO:0000976">
    <property type="term" value="F:transcription cis-regulatory region binding"/>
    <property type="evidence" value="ECO:0007669"/>
    <property type="project" value="TreeGrafter"/>
</dbReference>
<dbReference type="AlphaFoldDB" id="A0A1X7KT82"/>
<feature type="DNA-binding region" description="H-T-H motif" evidence="2">
    <location>
        <begin position="34"/>
        <end position="53"/>
    </location>
</feature>
<dbReference type="EMBL" id="FXAY01000005">
    <property type="protein sequence ID" value="SMG44719.1"/>
    <property type="molecule type" value="Genomic_DNA"/>
</dbReference>
<dbReference type="OrthoDB" id="3691941at2"/>
<sequence>MSKERILSTADARRSDVLSAATQAFGRTGYWGTNTTEIARDAGISQAYLYRLFANKEELFVAVIGEIHNLFRDEIDRILAETPREDALQALLSPSSTERTGGSDAGKVLLHASAASNVEPIGVAVRQCYSDQADYLSSRGLNDEEIRSYFAWSQYANALRAAGIGADVEGGALQRLLPH</sequence>
<dbReference type="InterPro" id="IPR001647">
    <property type="entry name" value="HTH_TetR"/>
</dbReference>
<reference evidence="5" key="1">
    <citation type="submission" date="2017-04" db="EMBL/GenBank/DDBJ databases">
        <authorList>
            <person name="Varghese N."/>
            <person name="Submissions S."/>
        </authorList>
    </citation>
    <scope>NUCLEOTIDE SEQUENCE [LARGE SCALE GENOMIC DNA]</scope>
    <source>
        <strain evidence="5">VKM Ac-2510</strain>
    </source>
</reference>
<dbReference type="SUPFAM" id="SSF46689">
    <property type="entry name" value="Homeodomain-like"/>
    <property type="match status" value="1"/>
</dbReference>
<keyword evidence="5" id="KW-1185">Reference proteome</keyword>
<gene>
    <name evidence="4" type="ORF">SAMN06296010_2913</name>
</gene>
<protein>
    <submittedName>
        <fullName evidence="4">Transcriptional regulator, TetR family</fullName>
    </submittedName>
</protein>
<evidence type="ECO:0000313" key="4">
    <source>
        <dbReference type="EMBL" id="SMG44719.1"/>
    </source>
</evidence>
<dbReference type="Gene3D" id="1.10.357.10">
    <property type="entry name" value="Tetracycline Repressor, domain 2"/>
    <property type="match status" value="1"/>
</dbReference>
<evidence type="ECO:0000256" key="1">
    <source>
        <dbReference type="ARBA" id="ARBA00023125"/>
    </source>
</evidence>
<feature type="domain" description="HTH tetR-type" evidence="3">
    <location>
        <begin position="11"/>
        <end position="71"/>
    </location>
</feature>
<dbReference type="Proteomes" id="UP000193244">
    <property type="component" value="Unassembled WGS sequence"/>
</dbReference>
<proteinExistence type="predicted"/>
<dbReference type="PANTHER" id="PTHR30055:SF146">
    <property type="entry name" value="HTH-TYPE TRANSCRIPTIONAL DUAL REGULATOR CECR"/>
    <property type="match status" value="1"/>
</dbReference>
<dbReference type="RefSeq" id="WP_085487312.1">
    <property type="nucleotide sequence ID" value="NZ_FXAY01000005.1"/>
</dbReference>
<dbReference type="PANTHER" id="PTHR30055">
    <property type="entry name" value="HTH-TYPE TRANSCRIPTIONAL REGULATOR RUTR"/>
    <property type="match status" value="1"/>
</dbReference>
<accession>A0A1X7KT82</accession>
<dbReference type="PROSITE" id="PS50977">
    <property type="entry name" value="HTH_TETR_2"/>
    <property type="match status" value="1"/>
</dbReference>
<keyword evidence="1 2" id="KW-0238">DNA-binding</keyword>
<dbReference type="STRING" id="150121.SAMN06296010_2913"/>
<dbReference type="InterPro" id="IPR050109">
    <property type="entry name" value="HTH-type_TetR-like_transc_reg"/>
</dbReference>
<dbReference type="Pfam" id="PF00440">
    <property type="entry name" value="TetR_N"/>
    <property type="match status" value="1"/>
</dbReference>
<evidence type="ECO:0000259" key="3">
    <source>
        <dbReference type="PROSITE" id="PS50977"/>
    </source>
</evidence>
<organism evidence="4 5">
    <name type="scientific">Agreia pratensis</name>
    <dbReference type="NCBI Taxonomy" id="150121"/>
    <lineage>
        <taxon>Bacteria</taxon>
        <taxon>Bacillati</taxon>
        <taxon>Actinomycetota</taxon>
        <taxon>Actinomycetes</taxon>
        <taxon>Micrococcales</taxon>
        <taxon>Microbacteriaceae</taxon>
        <taxon>Agreia</taxon>
    </lineage>
</organism>
<dbReference type="PRINTS" id="PR00455">
    <property type="entry name" value="HTHTETR"/>
</dbReference>
<evidence type="ECO:0000256" key="2">
    <source>
        <dbReference type="PROSITE-ProRule" id="PRU00335"/>
    </source>
</evidence>
<evidence type="ECO:0000313" key="5">
    <source>
        <dbReference type="Proteomes" id="UP000193244"/>
    </source>
</evidence>